<evidence type="ECO:0000313" key="3">
    <source>
        <dbReference type="RefSeq" id="XP_017782603.1"/>
    </source>
</evidence>
<gene>
    <name evidence="3" type="primary">LOC108566960</name>
</gene>
<reference evidence="3" key="1">
    <citation type="submission" date="2025-08" db="UniProtKB">
        <authorList>
            <consortium name="RefSeq"/>
        </authorList>
    </citation>
    <scope>IDENTIFICATION</scope>
    <source>
        <tissue evidence="3">Whole Larva</tissue>
    </source>
</reference>
<organism evidence="2 3">
    <name type="scientific">Nicrophorus vespilloides</name>
    <name type="common">Boreal carrion beetle</name>
    <dbReference type="NCBI Taxonomy" id="110193"/>
    <lineage>
        <taxon>Eukaryota</taxon>
        <taxon>Metazoa</taxon>
        <taxon>Ecdysozoa</taxon>
        <taxon>Arthropoda</taxon>
        <taxon>Hexapoda</taxon>
        <taxon>Insecta</taxon>
        <taxon>Pterygota</taxon>
        <taxon>Neoptera</taxon>
        <taxon>Endopterygota</taxon>
        <taxon>Coleoptera</taxon>
        <taxon>Polyphaga</taxon>
        <taxon>Staphyliniformia</taxon>
        <taxon>Silphidae</taxon>
        <taxon>Nicrophorinae</taxon>
        <taxon>Nicrophorus</taxon>
    </lineage>
</organism>
<name>A0ABM1N703_NICVS</name>
<feature type="region of interest" description="Disordered" evidence="1">
    <location>
        <begin position="445"/>
        <end position="476"/>
    </location>
</feature>
<evidence type="ECO:0000313" key="2">
    <source>
        <dbReference type="Proteomes" id="UP000695000"/>
    </source>
</evidence>
<dbReference type="GeneID" id="108566960"/>
<keyword evidence="2" id="KW-1185">Reference proteome</keyword>
<protein>
    <submittedName>
        <fullName evidence="3">Uncharacterized protein LOC108566960</fullName>
    </submittedName>
</protein>
<accession>A0ABM1N703</accession>
<feature type="compositionally biased region" description="Basic residues" evidence="1">
    <location>
        <begin position="451"/>
        <end position="462"/>
    </location>
</feature>
<evidence type="ECO:0000256" key="1">
    <source>
        <dbReference type="SAM" id="MobiDB-lite"/>
    </source>
</evidence>
<dbReference type="Proteomes" id="UP000695000">
    <property type="component" value="Unplaced"/>
</dbReference>
<sequence length="476" mass="54390">MSDEYFLQNVDMTVDQDQVSDGNGQVLSNYQYNNYEAAGVNLSELNLESLGFSDNAVEESKPEENIVFFRVNGSEEVYGIQKVVDEDGNEQKCQFQVRQTSDGQYEPIPESIQVLHSNEEYVESNDHSDIGPIYFKEEYLVVDQSEKEQNELMHNTTLGPDEEDLLGIFMKTENEEQSSNEPIDFEEEYLPQPNFSDLVQEATSVDVDAIVDDESQNVYEQDPLEGYGNQLLQDAISTVVVDEQSIENNLVNAYVGEASIDESRHLIVEEAAEETVVDSEIYLGSLNNKFRHLVQETIASTVEEDKKSEHYVNEETQARYNRETRVFITDENNQQYSYVVKSTGKENVTKTPYRINPRSVLKSSVLSKRAVKPVQRCQTKILEAPVRTQRLPRKQKIQPIVRSGEEIVLQEIVVSSNGYLRITEDGVLQQNKMIVPKEYVQLSDSDEDGRCKKRRKKFKKQKNPPVEITIIDSDEG</sequence>
<dbReference type="RefSeq" id="XP_017782603.1">
    <property type="nucleotide sequence ID" value="XM_017927114.1"/>
</dbReference>
<proteinExistence type="predicted"/>